<dbReference type="RefSeq" id="WP_228252336.1">
    <property type="nucleotide sequence ID" value="NZ_CAJXAW010000028.1"/>
</dbReference>
<dbReference type="EMBL" id="DPMF01000364">
    <property type="protein sequence ID" value="HCV82520.1"/>
    <property type="molecule type" value="Genomic_DNA"/>
</dbReference>
<proteinExistence type="predicted"/>
<organism evidence="1 2">
    <name type="scientific">Zunongwangia profunda</name>
    <dbReference type="NCBI Taxonomy" id="398743"/>
    <lineage>
        <taxon>Bacteria</taxon>
        <taxon>Pseudomonadati</taxon>
        <taxon>Bacteroidota</taxon>
        <taxon>Flavobacteriia</taxon>
        <taxon>Flavobacteriales</taxon>
        <taxon>Flavobacteriaceae</taxon>
        <taxon>Zunongwangia</taxon>
    </lineage>
</organism>
<evidence type="ECO:0000313" key="2">
    <source>
        <dbReference type="Proteomes" id="UP000264330"/>
    </source>
</evidence>
<gene>
    <name evidence="1" type="ORF">DGQ38_15885</name>
</gene>
<sequence length="135" mass="16174">MIRFPAINISNPNFNKEEDLTSFLLLDAFIYNDTESYFQEYLNEELFCDSHGKIFKITGKKQPKSIFRKLFFFLPNIYKVELIFEATNEYIILDDLRDFMIERIKTLGYGKFEVKWILELQKAKSYEELILGKQN</sequence>
<protein>
    <submittedName>
        <fullName evidence="1">Uncharacterized protein</fullName>
    </submittedName>
</protein>
<dbReference type="Proteomes" id="UP000264330">
    <property type="component" value="Unassembled WGS sequence"/>
</dbReference>
<reference evidence="1 2" key="1">
    <citation type="journal article" date="2018" name="Nat. Biotechnol.">
        <title>A standardized bacterial taxonomy based on genome phylogeny substantially revises the tree of life.</title>
        <authorList>
            <person name="Parks D.H."/>
            <person name="Chuvochina M."/>
            <person name="Waite D.W."/>
            <person name="Rinke C."/>
            <person name="Skarshewski A."/>
            <person name="Chaumeil P.A."/>
            <person name="Hugenholtz P."/>
        </authorList>
    </citation>
    <scope>NUCLEOTIDE SEQUENCE [LARGE SCALE GENOMIC DNA]</scope>
    <source>
        <strain evidence="1">UBA9359</strain>
    </source>
</reference>
<accession>A0A3D5J582</accession>
<name>A0A3D5J582_9FLAO</name>
<dbReference type="AlphaFoldDB" id="A0A3D5J582"/>
<evidence type="ECO:0000313" key="1">
    <source>
        <dbReference type="EMBL" id="HCV82520.1"/>
    </source>
</evidence>
<comment type="caution">
    <text evidence="1">The sequence shown here is derived from an EMBL/GenBank/DDBJ whole genome shotgun (WGS) entry which is preliminary data.</text>
</comment>